<dbReference type="Proteomes" id="UP000664369">
    <property type="component" value="Unassembled WGS sequence"/>
</dbReference>
<accession>A0ABS3QLR6</accession>
<evidence type="ECO:0000313" key="3">
    <source>
        <dbReference type="EMBL" id="MBO2011709.1"/>
    </source>
</evidence>
<dbReference type="RefSeq" id="WP_208177400.1">
    <property type="nucleotide sequence ID" value="NZ_JAGETZ010000012.1"/>
</dbReference>
<evidence type="ECO:0000256" key="1">
    <source>
        <dbReference type="ARBA" id="ARBA00022723"/>
    </source>
</evidence>
<proteinExistence type="predicted"/>
<gene>
    <name evidence="3" type="ORF">J4E00_21770</name>
</gene>
<keyword evidence="1" id="KW-0479">Metal-binding</keyword>
<dbReference type="PANTHER" id="PTHR35848">
    <property type="entry name" value="OXALATE-BINDING PROTEIN"/>
    <property type="match status" value="1"/>
</dbReference>
<dbReference type="InterPro" id="IPR051610">
    <property type="entry name" value="GPI/OXD"/>
</dbReference>
<comment type="caution">
    <text evidence="3">The sequence shown here is derived from an EMBL/GenBank/DDBJ whole genome shotgun (WGS) entry which is preliminary data.</text>
</comment>
<dbReference type="PANTHER" id="PTHR35848:SF9">
    <property type="entry name" value="SLL1358 PROTEIN"/>
    <property type="match status" value="1"/>
</dbReference>
<sequence length="114" mass="12781">MKISTQTAEHYIWGNACDGWHLLRSDSLSVIQERMPPGTAEQRHFHERAQQVFFILAGEATFEVGEQSVRVAAQESLHIVPGIPHRIANYGPLDLHFLVISEPKAHGDRVNEAS</sequence>
<dbReference type="Gene3D" id="2.60.120.10">
    <property type="entry name" value="Jelly Rolls"/>
    <property type="match status" value="1"/>
</dbReference>
<name>A0ABS3QLR6_9BACT</name>
<reference evidence="3 4" key="1">
    <citation type="submission" date="2021-03" db="EMBL/GenBank/DDBJ databases">
        <authorList>
            <person name="Kim M.K."/>
        </authorList>
    </citation>
    <scope>NUCLEOTIDE SEQUENCE [LARGE SCALE GENOMIC DNA]</scope>
    <source>
        <strain evidence="3 4">BT442</strain>
    </source>
</reference>
<evidence type="ECO:0000259" key="2">
    <source>
        <dbReference type="Pfam" id="PF07883"/>
    </source>
</evidence>
<dbReference type="Pfam" id="PF07883">
    <property type="entry name" value="Cupin_2"/>
    <property type="match status" value="1"/>
</dbReference>
<dbReference type="InterPro" id="IPR014710">
    <property type="entry name" value="RmlC-like_jellyroll"/>
</dbReference>
<dbReference type="InterPro" id="IPR013096">
    <property type="entry name" value="Cupin_2"/>
</dbReference>
<feature type="domain" description="Cupin type-2" evidence="2">
    <location>
        <begin position="33"/>
        <end position="100"/>
    </location>
</feature>
<dbReference type="SUPFAM" id="SSF51182">
    <property type="entry name" value="RmlC-like cupins"/>
    <property type="match status" value="1"/>
</dbReference>
<organism evidence="3 4">
    <name type="scientific">Hymenobacter negativus</name>
    <dbReference type="NCBI Taxonomy" id="2795026"/>
    <lineage>
        <taxon>Bacteria</taxon>
        <taxon>Pseudomonadati</taxon>
        <taxon>Bacteroidota</taxon>
        <taxon>Cytophagia</taxon>
        <taxon>Cytophagales</taxon>
        <taxon>Hymenobacteraceae</taxon>
        <taxon>Hymenobacter</taxon>
    </lineage>
</organism>
<evidence type="ECO:0000313" key="4">
    <source>
        <dbReference type="Proteomes" id="UP000664369"/>
    </source>
</evidence>
<keyword evidence="4" id="KW-1185">Reference proteome</keyword>
<dbReference type="EMBL" id="JAGETZ010000012">
    <property type="protein sequence ID" value="MBO2011709.1"/>
    <property type="molecule type" value="Genomic_DNA"/>
</dbReference>
<dbReference type="InterPro" id="IPR011051">
    <property type="entry name" value="RmlC_Cupin_sf"/>
</dbReference>
<protein>
    <submittedName>
        <fullName evidence="3">Cupin domain-containing protein</fullName>
    </submittedName>
</protein>